<feature type="domain" description="SGNH hydrolase-type esterase" evidence="1">
    <location>
        <begin position="6"/>
        <end position="184"/>
    </location>
</feature>
<sequence length="210" mass="21747">MGHVILLGDSVFDNARYVPGGPSVIEHTRRALPAGWRATLLAVDGSVASGVRAQLDRLPADATQLVVSVGGNDALGHSALIHNAAAASFAEVLHRLGEICVAFQADYRAMLQALAAKGLPTIVCTVYDAIPGLGLPDLTGLRLFNEVILREAFRAGLSVIDLRLICREAADYASTSPIEPSAQGGGKIARVVARAVAESGGPTAGSRVFA</sequence>
<organism evidence="2 3">
    <name type="scientific">Aquisphaera giovannonii</name>
    <dbReference type="NCBI Taxonomy" id="406548"/>
    <lineage>
        <taxon>Bacteria</taxon>
        <taxon>Pseudomonadati</taxon>
        <taxon>Planctomycetota</taxon>
        <taxon>Planctomycetia</taxon>
        <taxon>Isosphaerales</taxon>
        <taxon>Isosphaeraceae</taxon>
        <taxon>Aquisphaera</taxon>
    </lineage>
</organism>
<evidence type="ECO:0000313" key="2">
    <source>
        <dbReference type="EMBL" id="QEH32490.1"/>
    </source>
</evidence>
<dbReference type="AlphaFoldDB" id="A0A5B9VXZ2"/>
<proteinExistence type="predicted"/>
<dbReference type="GO" id="GO:0016788">
    <property type="term" value="F:hydrolase activity, acting on ester bonds"/>
    <property type="evidence" value="ECO:0007669"/>
    <property type="project" value="UniProtKB-ARBA"/>
</dbReference>
<gene>
    <name evidence="2" type="ORF">OJF2_09670</name>
</gene>
<reference evidence="2 3" key="1">
    <citation type="submission" date="2019-08" db="EMBL/GenBank/DDBJ databases">
        <title>Deep-cultivation of Planctomycetes and their phenomic and genomic characterization uncovers novel biology.</title>
        <authorList>
            <person name="Wiegand S."/>
            <person name="Jogler M."/>
            <person name="Boedeker C."/>
            <person name="Pinto D."/>
            <person name="Vollmers J."/>
            <person name="Rivas-Marin E."/>
            <person name="Kohn T."/>
            <person name="Peeters S.H."/>
            <person name="Heuer A."/>
            <person name="Rast P."/>
            <person name="Oberbeckmann S."/>
            <person name="Bunk B."/>
            <person name="Jeske O."/>
            <person name="Meyerdierks A."/>
            <person name="Storesund J.E."/>
            <person name="Kallscheuer N."/>
            <person name="Luecker S."/>
            <person name="Lage O.M."/>
            <person name="Pohl T."/>
            <person name="Merkel B.J."/>
            <person name="Hornburger P."/>
            <person name="Mueller R.-W."/>
            <person name="Bruemmer F."/>
            <person name="Labrenz M."/>
            <person name="Spormann A.M."/>
            <person name="Op den Camp H."/>
            <person name="Overmann J."/>
            <person name="Amann R."/>
            <person name="Jetten M.S.M."/>
            <person name="Mascher T."/>
            <person name="Medema M.H."/>
            <person name="Devos D.P."/>
            <person name="Kaster A.-K."/>
            <person name="Ovreas L."/>
            <person name="Rohde M."/>
            <person name="Galperin M.Y."/>
            <person name="Jogler C."/>
        </authorList>
    </citation>
    <scope>NUCLEOTIDE SEQUENCE [LARGE SCALE GENOMIC DNA]</scope>
    <source>
        <strain evidence="2 3">OJF2</strain>
    </source>
</reference>
<protein>
    <recommendedName>
        <fullName evidence="1">SGNH hydrolase-type esterase domain-containing protein</fullName>
    </recommendedName>
</protein>
<dbReference type="KEGG" id="agv:OJF2_09670"/>
<name>A0A5B9VXZ2_9BACT</name>
<dbReference type="Gene3D" id="3.40.50.1110">
    <property type="entry name" value="SGNH hydrolase"/>
    <property type="match status" value="1"/>
</dbReference>
<evidence type="ECO:0000313" key="3">
    <source>
        <dbReference type="Proteomes" id="UP000324233"/>
    </source>
</evidence>
<dbReference type="EMBL" id="CP042997">
    <property type="protein sequence ID" value="QEH32490.1"/>
    <property type="molecule type" value="Genomic_DNA"/>
</dbReference>
<dbReference type="InterPro" id="IPR036514">
    <property type="entry name" value="SGNH_hydro_sf"/>
</dbReference>
<accession>A0A5B9VXZ2</accession>
<dbReference type="Proteomes" id="UP000324233">
    <property type="component" value="Chromosome"/>
</dbReference>
<dbReference type="OrthoDB" id="212722at2"/>
<keyword evidence="3" id="KW-1185">Reference proteome</keyword>
<evidence type="ECO:0000259" key="1">
    <source>
        <dbReference type="Pfam" id="PF13472"/>
    </source>
</evidence>
<dbReference type="InterPro" id="IPR013830">
    <property type="entry name" value="SGNH_hydro"/>
</dbReference>
<dbReference type="SUPFAM" id="SSF52266">
    <property type="entry name" value="SGNH hydrolase"/>
    <property type="match status" value="1"/>
</dbReference>
<dbReference type="Pfam" id="PF13472">
    <property type="entry name" value="Lipase_GDSL_2"/>
    <property type="match status" value="1"/>
</dbReference>